<dbReference type="InterPro" id="IPR050790">
    <property type="entry name" value="ExbB/TolQ_transport"/>
</dbReference>
<accession>A0ABX5XQF9</accession>
<dbReference type="Pfam" id="PF01618">
    <property type="entry name" value="MotA_ExbB"/>
    <property type="match status" value="1"/>
</dbReference>
<comment type="subcellular location">
    <subcellularLocation>
        <location evidence="1">Cell membrane</location>
        <topology evidence="1">Multi-pass membrane protein</topology>
    </subcellularLocation>
    <subcellularLocation>
        <location evidence="6">Membrane</location>
        <topology evidence="6">Multi-pass membrane protein</topology>
    </subcellularLocation>
</comment>
<feature type="transmembrane region" description="Helical" evidence="8">
    <location>
        <begin position="184"/>
        <end position="207"/>
    </location>
</feature>
<feature type="region of interest" description="Disordered" evidence="7">
    <location>
        <begin position="281"/>
        <end position="305"/>
    </location>
</feature>
<comment type="similarity">
    <text evidence="6">Belongs to the exbB/tolQ family.</text>
</comment>
<evidence type="ECO:0000256" key="6">
    <source>
        <dbReference type="RuleBase" id="RU004057"/>
    </source>
</evidence>
<evidence type="ECO:0000256" key="4">
    <source>
        <dbReference type="ARBA" id="ARBA00022989"/>
    </source>
</evidence>
<feature type="transmembrane region" description="Helical" evidence="8">
    <location>
        <begin position="227"/>
        <end position="248"/>
    </location>
</feature>
<feature type="compositionally biased region" description="Polar residues" evidence="7">
    <location>
        <begin position="284"/>
        <end position="297"/>
    </location>
</feature>
<reference evidence="10 11" key="1">
    <citation type="submission" date="2019-02" db="EMBL/GenBank/DDBJ databases">
        <title>Deep-cultivation of Planctomycetes and their phenomic and genomic characterization uncovers novel biology.</title>
        <authorList>
            <person name="Wiegand S."/>
            <person name="Jogler M."/>
            <person name="Boedeker C."/>
            <person name="Pinto D."/>
            <person name="Vollmers J."/>
            <person name="Rivas-Marin E."/>
            <person name="Kohn T."/>
            <person name="Peeters S.H."/>
            <person name="Heuer A."/>
            <person name="Rast P."/>
            <person name="Oberbeckmann S."/>
            <person name="Bunk B."/>
            <person name="Jeske O."/>
            <person name="Meyerdierks A."/>
            <person name="Storesund J.E."/>
            <person name="Kallscheuer N."/>
            <person name="Luecker S."/>
            <person name="Lage O.M."/>
            <person name="Pohl T."/>
            <person name="Merkel B.J."/>
            <person name="Hornburger P."/>
            <person name="Mueller R.-W."/>
            <person name="Bruemmer F."/>
            <person name="Labrenz M."/>
            <person name="Spormann A.M."/>
            <person name="Op den Camp H."/>
            <person name="Overmann J."/>
            <person name="Amann R."/>
            <person name="Jetten M.S.M."/>
            <person name="Mascher T."/>
            <person name="Medema M.H."/>
            <person name="Devos D.P."/>
            <person name="Kaster A.-K."/>
            <person name="Ovreas L."/>
            <person name="Rohde M."/>
            <person name="Galperin M.Y."/>
            <person name="Jogler C."/>
        </authorList>
    </citation>
    <scope>NUCLEOTIDE SEQUENCE [LARGE SCALE GENOMIC DNA]</scope>
    <source>
        <strain evidence="10 11">TBK1r</strain>
    </source>
</reference>
<dbReference type="PANTHER" id="PTHR30625">
    <property type="entry name" value="PROTEIN TOLQ"/>
    <property type="match status" value="1"/>
</dbReference>
<feature type="domain" description="MotA/TolQ/ExbB proton channel" evidence="9">
    <location>
        <begin position="158"/>
        <end position="262"/>
    </location>
</feature>
<keyword evidence="5 8" id="KW-0472">Membrane</keyword>
<protein>
    <recommendedName>
        <fullName evidence="9">MotA/TolQ/ExbB proton channel domain-containing protein</fullName>
    </recommendedName>
</protein>
<feature type="transmembrane region" description="Helical" evidence="8">
    <location>
        <begin position="38"/>
        <end position="60"/>
    </location>
</feature>
<evidence type="ECO:0000256" key="8">
    <source>
        <dbReference type="SAM" id="Phobius"/>
    </source>
</evidence>
<keyword evidence="4 8" id="KW-1133">Transmembrane helix</keyword>
<dbReference type="Proteomes" id="UP000318081">
    <property type="component" value="Chromosome"/>
</dbReference>
<keyword evidence="2" id="KW-1003">Cell membrane</keyword>
<evidence type="ECO:0000256" key="5">
    <source>
        <dbReference type="ARBA" id="ARBA00023136"/>
    </source>
</evidence>
<sequence>MNKVDASPVSNDRLVWMRRDIERRFGFAGARYTRVGSVLPALIAAAITVALFGSFVAIGSNPIVDMFIRRGWTPPVIVFFSVWSMLILWFKRAKLKLQQKALRLRVMPDQIDFVLSVDRVSEVLHRLYEVCDDPKRFVLLHRIEVGLSNARNLSRVVDLGEILRTQSEHDESVMETSFNLIRGLVWAIPILGFIGTVSGLSIAIGGFGRVLSQTEDPSKLIGALQGVTGGLATAFETTLLALMAALLVQMTMTFQKKQEEEFLDECTEYCQREVLSRIAHSDASDVTSETKPQSDATGSIPDDETGFAPVEVIQEGEADADAVVIDGPIVLE</sequence>
<keyword evidence="3 8" id="KW-0812">Transmembrane</keyword>
<dbReference type="EMBL" id="CP036432">
    <property type="protein sequence ID" value="QDV83882.1"/>
    <property type="molecule type" value="Genomic_DNA"/>
</dbReference>
<proteinExistence type="inferred from homology"/>
<evidence type="ECO:0000256" key="3">
    <source>
        <dbReference type="ARBA" id="ARBA00022692"/>
    </source>
</evidence>
<evidence type="ECO:0000256" key="1">
    <source>
        <dbReference type="ARBA" id="ARBA00004651"/>
    </source>
</evidence>
<feature type="transmembrane region" description="Helical" evidence="8">
    <location>
        <begin position="72"/>
        <end position="90"/>
    </location>
</feature>
<evidence type="ECO:0000259" key="9">
    <source>
        <dbReference type="Pfam" id="PF01618"/>
    </source>
</evidence>
<gene>
    <name evidence="10" type="ORF">TBK1r_28250</name>
</gene>
<dbReference type="RefSeq" id="WP_419581321.1">
    <property type="nucleotide sequence ID" value="NZ_CP036432.1"/>
</dbReference>
<evidence type="ECO:0000256" key="2">
    <source>
        <dbReference type="ARBA" id="ARBA00022475"/>
    </source>
</evidence>
<dbReference type="InterPro" id="IPR002898">
    <property type="entry name" value="MotA_ExbB_proton_chnl"/>
</dbReference>
<keyword evidence="6" id="KW-0813">Transport</keyword>
<dbReference type="PANTHER" id="PTHR30625:SF11">
    <property type="entry name" value="MOTA_TOLQ_EXBB PROTON CHANNEL DOMAIN-CONTAINING PROTEIN"/>
    <property type="match status" value="1"/>
</dbReference>
<evidence type="ECO:0000256" key="7">
    <source>
        <dbReference type="SAM" id="MobiDB-lite"/>
    </source>
</evidence>
<evidence type="ECO:0000313" key="10">
    <source>
        <dbReference type="EMBL" id="QDV83882.1"/>
    </source>
</evidence>
<keyword evidence="6" id="KW-0653">Protein transport</keyword>
<organism evidence="10 11">
    <name type="scientific">Stieleria magnilauensis</name>
    <dbReference type="NCBI Taxonomy" id="2527963"/>
    <lineage>
        <taxon>Bacteria</taxon>
        <taxon>Pseudomonadati</taxon>
        <taxon>Planctomycetota</taxon>
        <taxon>Planctomycetia</taxon>
        <taxon>Pirellulales</taxon>
        <taxon>Pirellulaceae</taxon>
        <taxon>Stieleria</taxon>
    </lineage>
</organism>
<keyword evidence="11" id="KW-1185">Reference proteome</keyword>
<evidence type="ECO:0000313" key="11">
    <source>
        <dbReference type="Proteomes" id="UP000318081"/>
    </source>
</evidence>
<name>A0ABX5XQF9_9BACT</name>